<dbReference type="Proteomes" id="UP000239550">
    <property type="component" value="Unassembled WGS sequence"/>
</dbReference>
<protein>
    <submittedName>
        <fullName evidence="1">Uncharacterized protein</fullName>
    </submittedName>
</protein>
<evidence type="ECO:0000313" key="1">
    <source>
        <dbReference type="EMBL" id="PQQ23712.1"/>
    </source>
</evidence>
<name>A0A2S8PXF1_9GAMM</name>
<keyword evidence="2" id="KW-1185">Reference proteome</keyword>
<organism evidence="1 2">
    <name type="scientific">Photorhabdus hindustanensis</name>
    <dbReference type="NCBI Taxonomy" id="2918802"/>
    <lineage>
        <taxon>Bacteria</taxon>
        <taxon>Pseudomonadati</taxon>
        <taxon>Pseudomonadota</taxon>
        <taxon>Gammaproteobacteria</taxon>
        <taxon>Enterobacterales</taxon>
        <taxon>Morganellaceae</taxon>
        <taxon>Photorhabdus</taxon>
    </lineage>
</organism>
<dbReference type="EMBL" id="PUWT01000053">
    <property type="protein sequence ID" value="PQQ23712.1"/>
    <property type="molecule type" value="Genomic_DNA"/>
</dbReference>
<reference evidence="1 2" key="1">
    <citation type="submission" date="2018-02" db="EMBL/GenBank/DDBJ databases">
        <title>Five New Genomes of Indian Photorhabdus Isolates TSA.</title>
        <authorList>
            <person name="Dubay B."/>
            <person name="Somvanshi V.S."/>
        </authorList>
    </citation>
    <scope>NUCLEOTIDE SEQUENCE [LARGE SCALE GENOMIC DNA]</scope>
    <source>
        <strain evidence="1 2">H1</strain>
    </source>
</reference>
<dbReference type="AlphaFoldDB" id="A0A2S8PXF1"/>
<evidence type="ECO:0000313" key="2">
    <source>
        <dbReference type="Proteomes" id="UP000239550"/>
    </source>
</evidence>
<comment type="caution">
    <text evidence="1">The sequence shown here is derived from an EMBL/GenBank/DDBJ whole genome shotgun (WGS) entry which is preliminary data.</text>
</comment>
<accession>A0A2S8PXF1</accession>
<proteinExistence type="predicted"/>
<gene>
    <name evidence="1" type="ORF">C6H66_18340</name>
</gene>
<sequence>MPIMALISRNKRRLMQKTAQKKYCLQSYSNSRQALLSSVFCLLSSVFCLLSSVFCPLFLCPLSNELIKGFKI</sequence>